<sequence length="370" mass="42031">MIKLHTLLLSGLVAGTISGCATTGSDTNLTYKKSLPIGFQPWGVMSVTSDEGYPTRTGNSSIRFEVRDGDCARNDVWSDCDNDRQRHEFTTKGTSGDVWFNWSLYIPEDFPSLYPSTVTLGQFHQRSGPNPPFLFQVSNKWENQKAGYRIDRQQRGGTSENKPVMQDEEMRGKWSDILVHANFRADYQGFFRIYINGETVPRYQYSGSTIDSDGGAAYFKFGIYQSFISRYLEYAGEGAKTPTQVVYYDDVFTSPQCTKAAIYFDCEAIEQYEATLPAPSPPATYKRDETILYWRYSCLEKQLIANDTTELMPSSNDIRTLGRELKDFDSYVSHFKLRQILGAEVVNAHKEDLLHLVNFQGTTEEYCASL</sequence>
<dbReference type="InterPro" id="IPR025975">
    <property type="entry name" value="Polysacc_lyase"/>
</dbReference>
<keyword evidence="2" id="KW-1185">Reference proteome</keyword>
<keyword evidence="1" id="KW-0456">Lyase</keyword>
<dbReference type="Pfam" id="PF14099">
    <property type="entry name" value="Polysacc_lyase"/>
    <property type="match status" value="1"/>
</dbReference>
<comment type="caution">
    <text evidence="1">The sequence shown here is derived from an EMBL/GenBank/DDBJ whole genome shotgun (WGS) entry which is preliminary data.</text>
</comment>
<reference evidence="2" key="1">
    <citation type="journal article" date="2019" name="Int. J. Syst. Evol. Microbiol.">
        <title>The Global Catalogue of Microorganisms (GCM) 10K type strain sequencing project: providing services to taxonomists for standard genome sequencing and annotation.</title>
        <authorList>
            <consortium name="The Broad Institute Genomics Platform"/>
            <consortium name="The Broad Institute Genome Sequencing Center for Infectious Disease"/>
            <person name="Wu L."/>
            <person name="Ma J."/>
        </authorList>
    </citation>
    <scope>NUCLEOTIDE SEQUENCE [LARGE SCALE GENOMIC DNA]</scope>
    <source>
        <strain evidence="2">JCM 30774</strain>
    </source>
</reference>
<protein>
    <submittedName>
        <fullName evidence="1">Heparin lyase I family protein</fullName>
    </submittedName>
</protein>
<accession>A0ABW4AZV1</accession>
<dbReference type="RefSeq" id="WP_377366274.1">
    <property type="nucleotide sequence ID" value="NZ_JBHTMN010000007.1"/>
</dbReference>
<name>A0ABW4AZV1_9GAMM</name>
<organism evidence="1 2">
    <name type="scientific">Rhodanobacter aciditrophus</name>
    <dbReference type="NCBI Taxonomy" id="1623218"/>
    <lineage>
        <taxon>Bacteria</taxon>
        <taxon>Pseudomonadati</taxon>
        <taxon>Pseudomonadota</taxon>
        <taxon>Gammaproteobacteria</taxon>
        <taxon>Lysobacterales</taxon>
        <taxon>Rhodanobacteraceae</taxon>
        <taxon>Rhodanobacter</taxon>
    </lineage>
</organism>
<dbReference type="PROSITE" id="PS51257">
    <property type="entry name" value="PROKAR_LIPOPROTEIN"/>
    <property type="match status" value="1"/>
</dbReference>
<dbReference type="EMBL" id="JBHTMN010000007">
    <property type="protein sequence ID" value="MFD1383099.1"/>
    <property type="molecule type" value="Genomic_DNA"/>
</dbReference>
<dbReference type="Gene3D" id="2.60.120.200">
    <property type="match status" value="1"/>
</dbReference>
<proteinExistence type="predicted"/>
<dbReference type="GO" id="GO:0016829">
    <property type="term" value="F:lyase activity"/>
    <property type="evidence" value="ECO:0007669"/>
    <property type="project" value="UniProtKB-KW"/>
</dbReference>
<evidence type="ECO:0000313" key="2">
    <source>
        <dbReference type="Proteomes" id="UP001597059"/>
    </source>
</evidence>
<dbReference type="Proteomes" id="UP001597059">
    <property type="component" value="Unassembled WGS sequence"/>
</dbReference>
<gene>
    <name evidence="1" type="ORF">ACFQ45_06960</name>
</gene>
<evidence type="ECO:0000313" key="1">
    <source>
        <dbReference type="EMBL" id="MFD1383099.1"/>
    </source>
</evidence>